<sequence length="560" mass="61898">MEQGADRHPDVPQASQTRHSVRGAPPPTSPSRSTTTAATPTPTRPVTPLMTSFSRAWSRRSATTASAASGAAGAGIAAALASHAERGIRGDGDDVRRRRESFGGNTYPKPRPKSFFSHVWDALKDVFLIVLLVCAAVSLGFGIKEHSLKDGWYDGVSIFLAVFLVAAVSAVSNHSQAKRFDKLASESNNIAVTVVRAGRRQEVSIFDVLVGDVVILKIGDSVPADGVFLEPRPIEIDAEKNPFLTGSMKIVDGYGRMLVTDTLWGEMMSGAPRAPHLKHWQDRRRRRGARLHRAHRAPLHRQHQGRARQAAVQQGPRHLRLRVQLPRRHFPAGHHHHRHRHPRGPPARHDADARLLHEEDGEGERAGAPPVGMRDNGVSHSHLHRQDRNVDAQPDEGDRVLGRHRQAQRCHGDRRERRYLALPGSWAQHHGKRLQAGQRVAAGDNRQPDGEGAAVVGRSGPRHGRRRVEEELQGAARRGLQLGQEAQRPDDQGQRYRHGGRTLERRAAEMVLANCSMYVDTDGAVPTQGGAEEKPRDGDQRHGHRQPPVHRLCLQATQRH</sequence>
<keyword evidence="3" id="KW-0472">Membrane</keyword>
<dbReference type="Gene3D" id="2.70.150.10">
    <property type="entry name" value="Calcium-transporting ATPase, cytoplasmic transduction domain A"/>
    <property type="match status" value="1"/>
</dbReference>
<dbReference type="GO" id="GO:0005388">
    <property type="term" value="F:P-type calcium transporter activity"/>
    <property type="evidence" value="ECO:0007669"/>
    <property type="project" value="TreeGrafter"/>
</dbReference>
<evidence type="ECO:0000313" key="6">
    <source>
        <dbReference type="Proteomes" id="UP000015106"/>
    </source>
</evidence>
<reference evidence="5" key="3">
    <citation type="submission" date="2022-06" db="UniProtKB">
        <authorList>
            <consortium name="EnsemblPlants"/>
        </authorList>
    </citation>
    <scope>IDENTIFICATION</scope>
</reference>
<keyword evidence="3" id="KW-0812">Transmembrane</keyword>
<dbReference type="InterPro" id="IPR008250">
    <property type="entry name" value="ATPase_P-typ_transduc_dom_A_sf"/>
</dbReference>
<feature type="compositionally biased region" description="Basic and acidic residues" evidence="2">
    <location>
        <begin position="410"/>
        <end position="419"/>
    </location>
</feature>
<feature type="compositionally biased region" description="Basic residues" evidence="2">
    <location>
        <begin position="275"/>
        <end position="306"/>
    </location>
</feature>
<feature type="region of interest" description="Disordered" evidence="2">
    <location>
        <begin position="359"/>
        <end position="502"/>
    </location>
</feature>
<evidence type="ECO:0000256" key="3">
    <source>
        <dbReference type="SAM" id="Phobius"/>
    </source>
</evidence>
<feature type="domain" description="Cation-transporting P-type ATPase N-terminal" evidence="4">
    <location>
        <begin position="56"/>
        <end position="143"/>
    </location>
</feature>
<reference evidence="5" key="2">
    <citation type="submission" date="2018-03" db="EMBL/GenBank/DDBJ databases">
        <title>The Triticum urartu genome reveals the dynamic nature of wheat genome evolution.</title>
        <authorList>
            <person name="Ling H."/>
            <person name="Ma B."/>
            <person name="Shi X."/>
            <person name="Liu H."/>
            <person name="Dong L."/>
            <person name="Sun H."/>
            <person name="Cao Y."/>
            <person name="Gao Q."/>
            <person name="Zheng S."/>
            <person name="Li Y."/>
            <person name="Yu Y."/>
            <person name="Du H."/>
            <person name="Qi M."/>
            <person name="Li Y."/>
            <person name="Yu H."/>
            <person name="Cui Y."/>
            <person name="Wang N."/>
            <person name="Chen C."/>
            <person name="Wu H."/>
            <person name="Zhao Y."/>
            <person name="Zhang J."/>
            <person name="Li Y."/>
            <person name="Zhou W."/>
            <person name="Zhang B."/>
            <person name="Hu W."/>
            <person name="Eijk M."/>
            <person name="Tang J."/>
            <person name="Witsenboer H."/>
            <person name="Zhao S."/>
            <person name="Li Z."/>
            <person name="Zhang A."/>
            <person name="Wang D."/>
            <person name="Liang C."/>
        </authorList>
    </citation>
    <scope>NUCLEOTIDE SEQUENCE [LARGE SCALE GENOMIC DNA]</scope>
    <source>
        <strain evidence="5">cv. G1812</strain>
    </source>
</reference>
<feature type="region of interest" description="Disordered" evidence="2">
    <location>
        <begin position="521"/>
        <end position="560"/>
    </location>
</feature>
<feature type="compositionally biased region" description="Basic and acidic residues" evidence="2">
    <location>
        <begin position="1"/>
        <end position="10"/>
    </location>
</feature>
<dbReference type="Proteomes" id="UP000015106">
    <property type="component" value="Chromosome 1"/>
</dbReference>
<reference evidence="6" key="1">
    <citation type="journal article" date="2013" name="Nature">
        <title>Draft genome of the wheat A-genome progenitor Triticum urartu.</title>
        <authorList>
            <person name="Ling H.Q."/>
            <person name="Zhao S."/>
            <person name="Liu D."/>
            <person name="Wang J."/>
            <person name="Sun H."/>
            <person name="Zhang C."/>
            <person name="Fan H."/>
            <person name="Li D."/>
            <person name="Dong L."/>
            <person name="Tao Y."/>
            <person name="Gao C."/>
            <person name="Wu H."/>
            <person name="Li Y."/>
            <person name="Cui Y."/>
            <person name="Guo X."/>
            <person name="Zheng S."/>
            <person name="Wang B."/>
            <person name="Yu K."/>
            <person name="Liang Q."/>
            <person name="Yang W."/>
            <person name="Lou X."/>
            <person name="Chen J."/>
            <person name="Feng M."/>
            <person name="Jian J."/>
            <person name="Zhang X."/>
            <person name="Luo G."/>
            <person name="Jiang Y."/>
            <person name="Liu J."/>
            <person name="Wang Z."/>
            <person name="Sha Y."/>
            <person name="Zhang B."/>
            <person name="Wu H."/>
            <person name="Tang D."/>
            <person name="Shen Q."/>
            <person name="Xue P."/>
            <person name="Zou S."/>
            <person name="Wang X."/>
            <person name="Liu X."/>
            <person name="Wang F."/>
            <person name="Yang Y."/>
            <person name="An X."/>
            <person name="Dong Z."/>
            <person name="Zhang K."/>
            <person name="Zhang X."/>
            <person name="Luo M.C."/>
            <person name="Dvorak J."/>
            <person name="Tong Y."/>
            <person name="Wang J."/>
            <person name="Yang H."/>
            <person name="Li Z."/>
            <person name="Wang D."/>
            <person name="Zhang A."/>
            <person name="Wang J."/>
        </authorList>
    </citation>
    <scope>NUCLEOTIDE SEQUENCE</scope>
    <source>
        <strain evidence="6">cv. G1812</strain>
    </source>
</reference>
<dbReference type="InterPro" id="IPR004014">
    <property type="entry name" value="ATPase_P-typ_cation-transptr_N"/>
</dbReference>
<dbReference type="Gene3D" id="1.20.1110.10">
    <property type="entry name" value="Calcium-transporting ATPase, transmembrane domain"/>
    <property type="match status" value="1"/>
</dbReference>
<evidence type="ECO:0000259" key="4">
    <source>
        <dbReference type="SMART" id="SM00831"/>
    </source>
</evidence>
<evidence type="ECO:0000256" key="1">
    <source>
        <dbReference type="ARBA" id="ARBA00022842"/>
    </source>
</evidence>
<keyword evidence="1" id="KW-0460">Magnesium</keyword>
<feature type="compositionally biased region" description="Basic and acidic residues" evidence="2">
    <location>
        <begin position="384"/>
        <end position="401"/>
    </location>
</feature>
<dbReference type="AlphaFoldDB" id="A0A8R7K3R0"/>
<dbReference type="SMART" id="SM00831">
    <property type="entry name" value="Cation_ATPase_N"/>
    <property type="match status" value="1"/>
</dbReference>
<proteinExistence type="predicted"/>
<dbReference type="InterPro" id="IPR059000">
    <property type="entry name" value="ATPase_P-type_domA"/>
</dbReference>
<feature type="transmembrane region" description="Helical" evidence="3">
    <location>
        <begin position="155"/>
        <end position="172"/>
    </location>
</feature>
<dbReference type="InterPro" id="IPR023298">
    <property type="entry name" value="ATPase_P-typ_TM_dom_sf"/>
</dbReference>
<feature type="compositionally biased region" description="Basic and acidic residues" evidence="2">
    <location>
        <begin position="531"/>
        <end position="541"/>
    </location>
</feature>
<dbReference type="Gramene" id="TuG1812G0100003703.01.T01">
    <property type="protein sequence ID" value="TuG1812G0100003703.01.T01.cds420606"/>
    <property type="gene ID" value="TuG1812G0100003703.01"/>
</dbReference>
<evidence type="ECO:0000313" key="5">
    <source>
        <dbReference type="EnsemblPlants" id="TuG1812G0100003703.01.T01.cds420606"/>
    </source>
</evidence>
<keyword evidence="6" id="KW-1185">Reference proteome</keyword>
<feature type="transmembrane region" description="Helical" evidence="3">
    <location>
        <begin position="126"/>
        <end position="143"/>
    </location>
</feature>
<feature type="compositionally biased region" description="Basic and acidic residues" evidence="2">
    <location>
        <begin position="88"/>
        <end position="101"/>
    </location>
</feature>
<dbReference type="EnsemblPlants" id="TuG1812G0100003703.01.T01">
    <property type="protein sequence ID" value="TuG1812G0100003703.01.T01.cds420606"/>
    <property type="gene ID" value="TuG1812G0100003703.01"/>
</dbReference>
<evidence type="ECO:0000256" key="2">
    <source>
        <dbReference type="SAM" id="MobiDB-lite"/>
    </source>
</evidence>
<dbReference type="GO" id="GO:0005886">
    <property type="term" value="C:plasma membrane"/>
    <property type="evidence" value="ECO:0007669"/>
    <property type="project" value="TreeGrafter"/>
</dbReference>
<feature type="region of interest" description="Disordered" evidence="2">
    <location>
        <begin position="1"/>
        <end position="49"/>
    </location>
</feature>
<dbReference type="SUPFAM" id="SSF81653">
    <property type="entry name" value="Calcium ATPase, transduction domain A"/>
    <property type="match status" value="1"/>
</dbReference>
<feature type="compositionally biased region" description="Low complexity" evidence="2">
    <location>
        <begin position="30"/>
        <end position="49"/>
    </location>
</feature>
<dbReference type="Pfam" id="PF00690">
    <property type="entry name" value="Cation_ATPase_N"/>
    <property type="match status" value="1"/>
</dbReference>
<dbReference type="PANTHER" id="PTHR24093">
    <property type="entry name" value="CATION TRANSPORTING ATPASE"/>
    <property type="match status" value="1"/>
</dbReference>
<name>A0A8R7K3R0_TRIUA</name>
<feature type="region of interest" description="Disordered" evidence="2">
    <location>
        <begin position="273"/>
        <end position="316"/>
    </location>
</feature>
<accession>A0A8R7K3R0</accession>
<dbReference type="SUPFAM" id="SSF81665">
    <property type="entry name" value="Calcium ATPase, transmembrane domain M"/>
    <property type="match status" value="1"/>
</dbReference>
<feature type="region of interest" description="Disordered" evidence="2">
    <location>
        <begin position="88"/>
        <end position="107"/>
    </location>
</feature>
<protein>
    <recommendedName>
        <fullName evidence="4">Cation-transporting P-type ATPase N-terminal domain-containing protein</fullName>
    </recommendedName>
</protein>
<keyword evidence="3" id="KW-1133">Transmembrane helix</keyword>
<organism evidence="5 6">
    <name type="scientific">Triticum urartu</name>
    <name type="common">Red wild einkorn</name>
    <name type="synonym">Crithodium urartu</name>
    <dbReference type="NCBI Taxonomy" id="4572"/>
    <lineage>
        <taxon>Eukaryota</taxon>
        <taxon>Viridiplantae</taxon>
        <taxon>Streptophyta</taxon>
        <taxon>Embryophyta</taxon>
        <taxon>Tracheophyta</taxon>
        <taxon>Spermatophyta</taxon>
        <taxon>Magnoliopsida</taxon>
        <taxon>Liliopsida</taxon>
        <taxon>Poales</taxon>
        <taxon>Poaceae</taxon>
        <taxon>BOP clade</taxon>
        <taxon>Pooideae</taxon>
        <taxon>Triticodae</taxon>
        <taxon>Triticeae</taxon>
        <taxon>Triticinae</taxon>
        <taxon>Triticum</taxon>
    </lineage>
</organism>
<dbReference type="PANTHER" id="PTHR24093:SF434">
    <property type="entry name" value="CALCIUM-TRANSPORTING ATPASE 13, PLASMA MEMBRANE-TYPE-RELATED"/>
    <property type="match status" value="1"/>
</dbReference>
<dbReference type="Pfam" id="PF00122">
    <property type="entry name" value="E1-E2_ATPase"/>
    <property type="match status" value="1"/>
</dbReference>